<dbReference type="InterPro" id="IPR001471">
    <property type="entry name" value="AP2/ERF_dom"/>
</dbReference>
<evidence type="ECO:0000259" key="4">
    <source>
        <dbReference type="PROSITE" id="PS51032"/>
    </source>
</evidence>
<name>A0A1U9HWS6_9CAUD</name>
<sequence>MSKFTRRPDIEEAKRLLNYDPETGVFTRKVSIKGRNAGEVAGGPNDKGYIVITVSGVRIKAHHLAWAFVYGEYHKGELDHKDRNRANNAINNIRPATRSQQIQNRDCSSHNTSGAIGVYQIPSGRWRARIGVNNKYIHLGYFDTIEEASRVYQRAAEIYFGEFKA</sequence>
<organism evidence="5 6">
    <name type="scientific">Salmonella phage STP03</name>
    <dbReference type="NCBI Taxonomy" id="1914788"/>
    <lineage>
        <taxon>Viruses</taxon>
        <taxon>Duplodnaviria</taxon>
        <taxon>Heunggongvirae</taxon>
        <taxon>Uroviricota</taxon>
        <taxon>Caudoviricetes</taxon>
        <taxon>Sarkviridae</taxon>
        <taxon>Guernseyvirinae</taxon>
        <taxon>Jerseyvirus</taxon>
        <taxon>Jerseyvirus STP03</taxon>
    </lineage>
</organism>
<dbReference type="InterPro" id="IPR016177">
    <property type="entry name" value="DNA-bd_dom_sf"/>
</dbReference>
<dbReference type="Proteomes" id="UP000223336">
    <property type="component" value="Segment"/>
</dbReference>
<keyword evidence="2" id="KW-0238">DNA-binding</keyword>
<evidence type="ECO:0000256" key="1">
    <source>
        <dbReference type="ARBA" id="ARBA00023015"/>
    </source>
</evidence>
<dbReference type="Gene3D" id="3.90.75.20">
    <property type="match status" value="1"/>
</dbReference>
<dbReference type="PROSITE" id="PS51032">
    <property type="entry name" value="AP2_ERF"/>
    <property type="match status" value="1"/>
</dbReference>
<dbReference type="InterPro" id="IPR036955">
    <property type="entry name" value="AP2/ERF_dom_sf"/>
</dbReference>
<evidence type="ECO:0000256" key="2">
    <source>
        <dbReference type="ARBA" id="ARBA00023125"/>
    </source>
</evidence>
<dbReference type="GO" id="GO:0003700">
    <property type="term" value="F:DNA-binding transcription factor activity"/>
    <property type="evidence" value="ECO:0007669"/>
    <property type="project" value="InterPro"/>
</dbReference>
<dbReference type="Pfam" id="PF13392">
    <property type="entry name" value="HNH_3"/>
    <property type="match status" value="1"/>
</dbReference>
<gene>
    <name evidence="5" type="ORF">STP03_071</name>
</gene>
<dbReference type="InterPro" id="IPR044925">
    <property type="entry name" value="His-Me_finger_sf"/>
</dbReference>
<protein>
    <recommendedName>
        <fullName evidence="4">AP2/ERF domain-containing protein</fullName>
    </recommendedName>
</protein>
<dbReference type="GO" id="GO:0003677">
    <property type="term" value="F:DNA binding"/>
    <property type="evidence" value="ECO:0007669"/>
    <property type="project" value="UniProtKB-KW"/>
</dbReference>
<evidence type="ECO:0000313" key="5">
    <source>
        <dbReference type="EMBL" id="APM00325.1"/>
    </source>
</evidence>
<dbReference type="SUPFAM" id="SSF54060">
    <property type="entry name" value="His-Me finger endonucleases"/>
    <property type="match status" value="1"/>
</dbReference>
<keyword evidence="3" id="KW-0804">Transcription</keyword>
<keyword evidence="1" id="KW-0805">Transcription regulation</keyword>
<accession>A0A1U9HWS6</accession>
<dbReference type="Gene3D" id="3.30.730.10">
    <property type="entry name" value="AP2/ERF domain"/>
    <property type="match status" value="1"/>
</dbReference>
<feature type="domain" description="AP2/ERF" evidence="4">
    <location>
        <begin position="114"/>
        <end position="165"/>
    </location>
</feature>
<evidence type="ECO:0000313" key="6">
    <source>
        <dbReference type="Proteomes" id="UP000223336"/>
    </source>
</evidence>
<dbReference type="Pfam" id="PF00847">
    <property type="entry name" value="AP2"/>
    <property type="match status" value="1"/>
</dbReference>
<dbReference type="InterPro" id="IPR003615">
    <property type="entry name" value="HNH_nuc"/>
</dbReference>
<keyword evidence="6" id="KW-1185">Reference proteome</keyword>
<evidence type="ECO:0000256" key="3">
    <source>
        <dbReference type="ARBA" id="ARBA00023163"/>
    </source>
</evidence>
<proteinExistence type="predicted"/>
<dbReference type="EMBL" id="KY176369">
    <property type="protein sequence ID" value="APM00325.1"/>
    <property type="molecule type" value="Genomic_DNA"/>
</dbReference>
<reference evidence="5 6" key="1">
    <citation type="submission" date="2016-11" db="EMBL/GenBank/DDBJ databases">
        <title>Complete genome sequence of Salmonella phage STP03.</title>
        <authorList>
            <person name="Lee J.-H."/>
            <person name="Kim Y.-T."/>
            <person name="Kim J.-H."/>
            <person name="Ryu S.-R."/>
        </authorList>
    </citation>
    <scope>NUCLEOTIDE SEQUENCE [LARGE SCALE GENOMIC DNA]</scope>
</reference>
<dbReference type="SUPFAM" id="SSF54171">
    <property type="entry name" value="DNA-binding domain"/>
    <property type="match status" value="1"/>
</dbReference>